<dbReference type="SUPFAM" id="SSF52047">
    <property type="entry name" value="RNI-like"/>
    <property type="match status" value="1"/>
</dbReference>
<dbReference type="Gene3D" id="2.60.120.920">
    <property type="match status" value="1"/>
</dbReference>
<dbReference type="Proteomes" id="UP000677803">
    <property type="component" value="Unassembled WGS sequence"/>
</dbReference>
<keyword evidence="2" id="KW-1185">Reference proteome</keyword>
<dbReference type="SUPFAM" id="SSF49899">
    <property type="entry name" value="Concanavalin A-like lectins/glucanases"/>
    <property type="match status" value="1"/>
</dbReference>
<dbReference type="AlphaFoldDB" id="A0A8S4B9L8"/>
<proteinExistence type="predicted"/>
<dbReference type="OrthoDB" id="6105938at2759"/>
<dbReference type="InterPro" id="IPR043136">
    <property type="entry name" value="B30.2/SPRY_sf"/>
</dbReference>
<reference evidence="1" key="1">
    <citation type="submission" date="2021-05" db="EMBL/GenBank/DDBJ databases">
        <authorList>
            <person name="Tigano A."/>
        </authorList>
    </citation>
    <scope>NUCLEOTIDE SEQUENCE</scope>
</reference>
<sequence>MSICNLSAPSCGAVSSLLSSQAFRLVRLDLSNSDLQDSERQLLSDSLQKPNHLQSARLEPAGERWLTPGLRKYPDGYMSIRQHRQKSFCSSTISHRVGVYLDQPAGLLSFYRVSSGSLVHLTSVRAAFPEPVYAGFAAWSRRSSLTLL</sequence>
<dbReference type="InterPro" id="IPR013320">
    <property type="entry name" value="ConA-like_dom_sf"/>
</dbReference>
<gene>
    <name evidence="1" type="ORF">MMEN_LOCUS13638</name>
</gene>
<comment type="caution">
    <text evidence="1">The sequence shown here is derived from an EMBL/GenBank/DDBJ whole genome shotgun (WGS) entry which is preliminary data.</text>
</comment>
<protein>
    <submittedName>
        <fullName evidence="1">(Atlantic silverside) hypothetical protein</fullName>
    </submittedName>
</protein>
<organism evidence="1 2">
    <name type="scientific">Menidia menidia</name>
    <name type="common">Atlantic silverside</name>
    <dbReference type="NCBI Taxonomy" id="238744"/>
    <lineage>
        <taxon>Eukaryota</taxon>
        <taxon>Metazoa</taxon>
        <taxon>Chordata</taxon>
        <taxon>Craniata</taxon>
        <taxon>Vertebrata</taxon>
        <taxon>Euteleostomi</taxon>
        <taxon>Actinopterygii</taxon>
        <taxon>Neopterygii</taxon>
        <taxon>Teleostei</taxon>
        <taxon>Neoteleostei</taxon>
        <taxon>Acanthomorphata</taxon>
        <taxon>Ovalentaria</taxon>
        <taxon>Atherinomorphae</taxon>
        <taxon>Atheriniformes</taxon>
        <taxon>Atherinopsidae</taxon>
        <taxon>Menidiinae</taxon>
        <taxon>Menidia</taxon>
    </lineage>
</organism>
<accession>A0A8S4B9L8</accession>
<evidence type="ECO:0000313" key="1">
    <source>
        <dbReference type="EMBL" id="CAG5934484.1"/>
    </source>
</evidence>
<name>A0A8S4B9L8_9TELE</name>
<dbReference type="EMBL" id="CAJRST010015557">
    <property type="protein sequence ID" value="CAG5934484.1"/>
    <property type="molecule type" value="Genomic_DNA"/>
</dbReference>
<evidence type="ECO:0000313" key="2">
    <source>
        <dbReference type="Proteomes" id="UP000677803"/>
    </source>
</evidence>